<dbReference type="InterPro" id="IPR001719">
    <property type="entry name" value="AP_endonuc_2"/>
</dbReference>
<evidence type="ECO:0000259" key="10">
    <source>
        <dbReference type="Pfam" id="PF01261"/>
    </source>
</evidence>
<dbReference type="AlphaFoldDB" id="H2AUA9"/>
<dbReference type="PANTHER" id="PTHR21445">
    <property type="entry name" value="ENDONUCLEASE IV ENDODEOXYRIBONUCLEASE IV"/>
    <property type="match status" value="1"/>
</dbReference>
<accession>H2AUA9</accession>
<evidence type="ECO:0000256" key="6">
    <source>
        <dbReference type="ARBA" id="ARBA00022801"/>
    </source>
</evidence>
<evidence type="ECO:0000313" key="11">
    <source>
        <dbReference type="EMBL" id="CCF57959.1"/>
    </source>
</evidence>
<evidence type="ECO:0000256" key="8">
    <source>
        <dbReference type="ARBA" id="ARBA00023204"/>
    </source>
</evidence>
<keyword evidence="12" id="KW-1185">Reference proteome</keyword>
<dbReference type="EMBL" id="HE650824">
    <property type="protein sequence ID" value="CCF57959.1"/>
    <property type="molecule type" value="Genomic_DNA"/>
</dbReference>
<dbReference type="HAMAP" id="MF_00152">
    <property type="entry name" value="Nfo"/>
    <property type="match status" value="1"/>
</dbReference>
<feature type="domain" description="Xylose isomerase-like TIM barrel" evidence="10">
    <location>
        <begin position="30"/>
        <end position="294"/>
    </location>
</feature>
<evidence type="ECO:0000256" key="7">
    <source>
        <dbReference type="ARBA" id="ARBA00022833"/>
    </source>
</evidence>
<evidence type="ECO:0000313" key="12">
    <source>
        <dbReference type="Proteomes" id="UP000005220"/>
    </source>
</evidence>
<reference evidence="11 12" key="1">
    <citation type="journal article" date="2011" name="Proc. Natl. Acad. Sci. U.S.A.">
        <title>Evolutionary erosion of yeast sex chromosomes by mating-type switching accidents.</title>
        <authorList>
            <person name="Gordon J.L."/>
            <person name="Armisen D."/>
            <person name="Proux-Wera E."/>
            <person name="Oheigeartaigh S.S."/>
            <person name="Byrne K.P."/>
            <person name="Wolfe K.H."/>
        </authorList>
    </citation>
    <scope>NUCLEOTIDE SEQUENCE [LARGE SCALE GENOMIC DNA]</scope>
    <source>
        <strain evidence="12">ATCC 22294 / BCRC 22015 / CBS 2517 / CECT 1963 / NBRC 1671 / NRRL Y-8276</strain>
    </source>
</reference>
<dbReference type="FunCoup" id="H2AUA9">
    <property type="interactions" value="70"/>
</dbReference>
<dbReference type="GeneID" id="13882204"/>
<evidence type="ECO:0000256" key="3">
    <source>
        <dbReference type="ARBA" id="ARBA00021759"/>
    </source>
</evidence>
<dbReference type="STRING" id="1071382.H2AUA9"/>
<dbReference type="NCBIfam" id="TIGR00587">
    <property type="entry name" value="nfo"/>
    <property type="match status" value="1"/>
</dbReference>
<dbReference type="PROSITE" id="PS51432">
    <property type="entry name" value="AP_NUCLEASE_F2_4"/>
    <property type="match status" value="1"/>
</dbReference>
<dbReference type="GO" id="GO:0006284">
    <property type="term" value="P:base-excision repair"/>
    <property type="evidence" value="ECO:0007669"/>
    <property type="project" value="EnsemblFungi"/>
</dbReference>
<comment type="cofactor">
    <cofactor evidence="1">
        <name>Zn(2+)</name>
        <dbReference type="ChEBI" id="CHEBI:29105"/>
    </cofactor>
</comment>
<dbReference type="GO" id="GO:0008270">
    <property type="term" value="F:zinc ion binding"/>
    <property type="evidence" value="ECO:0007669"/>
    <property type="project" value="InterPro"/>
</dbReference>
<dbReference type="InParanoid" id="H2AUA9"/>
<proteinExistence type="inferred from homology"/>
<dbReference type="Pfam" id="PF01261">
    <property type="entry name" value="AP_endonuc_2"/>
    <property type="match status" value="1"/>
</dbReference>
<keyword evidence="6" id="KW-0378">Hydrolase</keyword>
<keyword evidence="5" id="KW-0227">DNA damage</keyword>
<dbReference type="CDD" id="cd00019">
    <property type="entry name" value="AP2Ec"/>
    <property type="match status" value="1"/>
</dbReference>
<dbReference type="PROSITE" id="PS00729">
    <property type="entry name" value="AP_NUCLEASE_F2_1"/>
    <property type="match status" value="1"/>
</dbReference>
<dbReference type="GO" id="GO:0005634">
    <property type="term" value="C:nucleus"/>
    <property type="evidence" value="ECO:0007669"/>
    <property type="project" value="EnsemblFungi"/>
</dbReference>
<organism evidence="11 12">
    <name type="scientific">Kazachstania africana (strain ATCC 22294 / BCRC 22015 / CBS 2517 / CECT 1963 / NBRC 1671 / NRRL Y-8276)</name>
    <name type="common">Yeast</name>
    <name type="synonym">Kluyveromyces africanus</name>
    <dbReference type="NCBI Taxonomy" id="1071382"/>
    <lineage>
        <taxon>Eukaryota</taxon>
        <taxon>Fungi</taxon>
        <taxon>Dikarya</taxon>
        <taxon>Ascomycota</taxon>
        <taxon>Saccharomycotina</taxon>
        <taxon>Saccharomycetes</taxon>
        <taxon>Saccharomycetales</taxon>
        <taxon>Saccharomycetaceae</taxon>
        <taxon>Kazachstania</taxon>
    </lineage>
</organism>
<dbReference type="InterPro" id="IPR018246">
    <property type="entry name" value="AP_endonuc_F2_Zn_BS"/>
</dbReference>
<sequence length="364" mass="41372">MSNFIRSTKSNFKFGAHVTIKGGISNSVTNAHNIGCNAFALFLKSPKKWLSPQYTNEEISKFKENCIKFNYNPLTDILPHGQYFINLCNPDPEKVTKSYESFIDELNRCESLGIGLYNLHPGSAINGDFETQLKQLATHINNAINETKFVKIVLENMAGNGNLIGAKLSDFKTIINEIEPKNRNRIGICIDTCHTFVAGFNLLDEDSFTQFWKDFDEIIGLKYLSAIHLNDSKAPTLSNKDLHEKIGQGFLTLNFFHNLVTSNLDFLKNIPIVLETPITNNIKFEEYGEEIKMLEWLEELGPDVKDNQEFLDKFEALQKLGESSRKEQLQKFQTKQSKTTKKRKATNGSIDITKQLSKKSKTVK</sequence>
<evidence type="ECO:0000256" key="1">
    <source>
        <dbReference type="ARBA" id="ARBA00001947"/>
    </source>
</evidence>
<dbReference type="HOGENOM" id="CLU_025885_1_0_1"/>
<dbReference type="eggNOG" id="KOG3997">
    <property type="taxonomic scope" value="Eukaryota"/>
</dbReference>
<dbReference type="InterPro" id="IPR036237">
    <property type="entry name" value="Xyl_isomerase-like_sf"/>
</dbReference>
<protein>
    <recommendedName>
        <fullName evidence="3">Apurinic-apyrimidinic endonuclease 1</fullName>
    </recommendedName>
</protein>
<dbReference type="Gene3D" id="3.20.20.150">
    <property type="entry name" value="Divalent-metal-dependent TIM barrel enzymes"/>
    <property type="match status" value="1"/>
</dbReference>
<dbReference type="GO" id="GO:0008311">
    <property type="term" value="F:double-stranded DNA 3'-5' DNA exonuclease activity"/>
    <property type="evidence" value="ECO:0007669"/>
    <property type="project" value="EnsemblFungi"/>
</dbReference>
<feature type="region of interest" description="Disordered" evidence="9">
    <location>
        <begin position="322"/>
        <end position="364"/>
    </location>
</feature>
<dbReference type="SMART" id="SM00518">
    <property type="entry name" value="AP2Ec"/>
    <property type="match status" value="1"/>
</dbReference>
<dbReference type="Proteomes" id="UP000005220">
    <property type="component" value="Chromosome 4"/>
</dbReference>
<dbReference type="SUPFAM" id="SSF51658">
    <property type="entry name" value="Xylose isomerase-like"/>
    <property type="match status" value="1"/>
</dbReference>
<dbReference type="GO" id="GO:0003906">
    <property type="term" value="F:DNA-(apurinic or apyrimidinic site) endonuclease activity"/>
    <property type="evidence" value="ECO:0007669"/>
    <property type="project" value="EnsemblFungi"/>
</dbReference>
<evidence type="ECO:0000256" key="4">
    <source>
        <dbReference type="ARBA" id="ARBA00022723"/>
    </source>
</evidence>
<dbReference type="FunFam" id="3.20.20.150:FF:000001">
    <property type="entry name" value="Probable endonuclease 4"/>
    <property type="match status" value="1"/>
</dbReference>
<keyword evidence="7" id="KW-0862">Zinc</keyword>
<name>H2AUA9_KAZAF</name>
<dbReference type="GO" id="GO:0003677">
    <property type="term" value="F:DNA binding"/>
    <property type="evidence" value="ECO:0007669"/>
    <property type="project" value="InterPro"/>
</dbReference>
<keyword evidence="4" id="KW-0479">Metal-binding</keyword>
<evidence type="ECO:0000256" key="2">
    <source>
        <dbReference type="ARBA" id="ARBA00005340"/>
    </source>
</evidence>
<dbReference type="GO" id="GO:0017005">
    <property type="term" value="F:3'-tyrosyl-DNA phosphodiesterase activity"/>
    <property type="evidence" value="ECO:0007669"/>
    <property type="project" value="EnsemblFungi"/>
</dbReference>
<gene>
    <name evidence="11" type="primary">KAFR0D03110</name>
    <name evidence="11" type="ORF">KAFR_0D03110</name>
</gene>
<dbReference type="PANTHER" id="PTHR21445:SF0">
    <property type="entry name" value="APURINIC-APYRIMIDINIC ENDONUCLEASE"/>
    <property type="match status" value="1"/>
</dbReference>
<dbReference type="GO" id="GO:0005739">
    <property type="term" value="C:mitochondrion"/>
    <property type="evidence" value="ECO:0007669"/>
    <property type="project" value="EnsemblFungi"/>
</dbReference>
<dbReference type="InterPro" id="IPR013022">
    <property type="entry name" value="Xyl_isomerase-like_TIM-brl"/>
</dbReference>
<keyword evidence="8" id="KW-0234">DNA repair</keyword>
<dbReference type="OrthoDB" id="7663182at2759"/>
<comment type="similarity">
    <text evidence="2">Belongs to the AP endonuclease 2 family.</text>
</comment>
<evidence type="ECO:0000256" key="9">
    <source>
        <dbReference type="SAM" id="MobiDB-lite"/>
    </source>
</evidence>
<dbReference type="KEGG" id="kaf:KAFR_0D03110"/>
<dbReference type="PROSITE" id="PS00730">
    <property type="entry name" value="AP_NUCLEASE_F2_2"/>
    <property type="match status" value="1"/>
</dbReference>
<evidence type="ECO:0000256" key="5">
    <source>
        <dbReference type="ARBA" id="ARBA00022763"/>
    </source>
</evidence>
<dbReference type="RefSeq" id="XP_003957094.1">
    <property type="nucleotide sequence ID" value="XM_003957045.1"/>
</dbReference>